<keyword evidence="2" id="KW-0472">Membrane</keyword>
<keyword evidence="2" id="KW-0812">Transmembrane</keyword>
<accession>A0A375E615</accession>
<evidence type="ECO:0000256" key="2">
    <source>
        <dbReference type="SAM" id="Phobius"/>
    </source>
</evidence>
<proteinExistence type="predicted"/>
<evidence type="ECO:0000256" key="1">
    <source>
        <dbReference type="SAM" id="MobiDB-lite"/>
    </source>
</evidence>
<dbReference type="AlphaFoldDB" id="A0A375E615"/>
<name>A0A375E615_9BURK</name>
<protein>
    <submittedName>
        <fullName evidence="3">Uncharacterized protein</fullName>
    </submittedName>
</protein>
<reference evidence="3" key="1">
    <citation type="submission" date="2018-01" db="EMBL/GenBank/DDBJ databases">
        <authorList>
            <person name="Clerissi C."/>
        </authorList>
    </citation>
    <scope>NUCLEOTIDE SEQUENCE</scope>
    <source>
        <strain evidence="3">Cupriavidus taiwanensis STM 8556</strain>
    </source>
</reference>
<feature type="region of interest" description="Disordered" evidence="1">
    <location>
        <begin position="1"/>
        <end position="36"/>
    </location>
</feature>
<dbReference type="EMBL" id="OFTH01000031">
    <property type="protein sequence ID" value="SOZ65445.1"/>
    <property type="molecule type" value="Genomic_DNA"/>
</dbReference>
<gene>
    <name evidence="3" type="ORF">CBM2613_A70061</name>
</gene>
<feature type="transmembrane region" description="Helical" evidence="2">
    <location>
        <begin position="71"/>
        <end position="90"/>
    </location>
</feature>
<keyword evidence="2" id="KW-1133">Transmembrane helix</keyword>
<comment type="caution">
    <text evidence="3">The sequence shown here is derived from an EMBL/GenBank/DDBJ whole genome shotgun (WGS) entry which is preliminary data.</text>
</comment>
<evidence type="ECO:0000313" key="3">
    <source>
        <dbReference type="EMBL" id="SOZ65445.1"/>
    </source>
</evidence>
<feature type="compositionally biased region" description="Basic and acidic residues" evidence="1">
    <location>
        <begin position="25"/>
        <end position="36"/>
    </location>
</feature>
<dbReference type="Proteomes" id="UP000256952">
    <property type="component" value="Chromosome CBM2613_a"/>
</dbReference>
<sequence length="130" mass="14635">MPVSFFGNPDKQGQPEGQAICEHQQQQRDSRRVSEPLLDRHVCEPRKQYGGSASETGLDQEFPKIYFGREAWAALILVCLVFLHGFPLYAETWRSASLALLQLSIKGSPRAPGAISGRSMFLQWNAHRHV</sequence>
<organism evidence="3">
    <name type="scientific">Cupriavidus taiwanensis</name>
    <dbReference type="NCBI Taxonomy" id="164546"/>
    <lineage>
        <taxon>Bacteria</taxon>
        <taxon>Pseudomonadati</taxon>
        <taxon>Pseudomonadota</taxon>
        <taxon>Betaproteobacteria</taxon>
        <taxon>Burkholderiales</taxon>
        <taxon>Burkholderiaceae</taxon>
        <taxon>Cupriavidus</taxon>
    </lineage>
</organism>